<dbReference type="OrthoDB" id="4697614at2"/>
<evidence type="ECO:0000256" key="4">
    <source>
        <dbReference type="SAM" id="MobiDB-lite"/>
    </source>
</evidence>
<feature type="active site" description="Tele-phosphohistidine intermediate" evidence="2">
    <location>
        <position position="10"/>
    </location>
</feature>
<keyword evidence="1" id="KW-0378">Hydrolase</keyword>
<dbReference type="GO" id="GO:0043456">
    <property type="term" value="P:regulation of pentose-phosphate shunt"/>
    <property type="evidence" value="ECO:0007669"/>
    <property type="project" value="TreeGrafter"/>
</dbReference>
<feature type="active site" description="Proton donor/acceptor" evidence="2">
    <location>
        <position position="84"/>
    </location>
</feature>
<gene>
    <name evidence="5" type="ORF">FPZ11_02075</name>
</gene>
<organism evidence="5 6">
    <name type="scientific">Humibacter ginsenosidimutans</name>
    <dbReference type="NCBI Taxonomy" id="2599293"/>
    <lineage>
        <taxon>Bacteria</taxon>
        <taxon>Bacillati</taxon>
        <taxon>Actinomycetota</taxon>
        <taxon>Actinomycetes</taxon>
        <taxon>Micrococcales</taxon>
        <taxon>Microbacteriaceae</taxon>
        <taxon>Humibacter</taxon>
    </lineage>
</organism>
<evidence type="ECO:0000256" key="2">
    <source>
        <dbReference type="PIRSR" id="PIRSR613078-1"/>
    </source>
</evidence>
<dbReference type="GO" id="GO:0004331">
    <property type="term" value="F:fructose-2,6-bisphosphate 2-phosphatase activity"/>
    <property type="evidence" value="ECO:0007669"/>
    <property type="project" value="TreeGrafter"/>
</dbReference>
<feature type="binding site" evidence="3">
    <location>
        <position position="59"/>
    </location>
    <ligand>
        <name>substrate</name>
    </ligand>
</feature>
<dbReference type="PROSITE" id="PS00175">
    <property type="entry name" value="PG_MUTASE"/>
    <property type="match status" value="1"/>
</dbReference>
<dbReference type="EMBL" id="CP042305">
    <property type="protein sequence ID" value="QDZ13740.1"/>
    <property type="molecule type" value="Genomic_DNA"/>
</dbReference>
<keyword evidence="6" id="KW-1185">Reference proteome</keyword>
<dbReference type="SUPFAM" id="SSF53254">
    <property type="entry name" value="Phosphoglycerate mutase-like"/>
    <property type="match status" value="1"/>
</dbReference>
<protein>
    <submittedName>
        <fullName evidence="5">Histidine phosphatase family protein</fullName>
    </submittedName>
</protein>
<sequence length="218" mass="22594">MSTLLTLVRHGETDWNRERRIQGSTDIPLNDVGVAQATVAAHALADAGYAAVYASDLSRALQTAAIIADAASLAAPAAEPALAERAFGEAEGLTHHEIVERFPDDVVPGRESRESVVRRSLPVLERIAAGHVGESVLVVTHGAVISSIVRHLTGGARPAEGEVIGNLSLSHLRHDGEALALAEFNLPATPTQAEAFAVPADSTSVSAPSSADAEPAQV</sequence>
<dbReference type="InterPro" id="IPR001345">
    <property type="entry name" value="PG/BPGM_mutase_AS"/>
</dbReference>
<dbReference type="GO" id="GO:0005829">
    <property type="term" value="C:cytosol"/>
    <property type="evidence" value="ECO:0007669"/>
    <property type="project" value="TreeGrafter"/>
</dbReference>
<dbReference type="SMART" id="SM00855">
    <property type="entry name" value="PGAM"/>
    <property type="match status" value="1"/>
</dbReference>
<feature type="region of interest" description="Disordered" evidence="4">
    <location>
        <begin position="199"/>
        <end position="218"/>
    </location>
</feature>
<dbReference type="AlphaFoldDB" id="A0A5B8M233"/>
<reference evidence="5 6" key="1">
    <citation type="submission" date="2019-07" db="EMBL/GenBank/DDBJ databases">
        <title>Full genome sequence of Humibacter sp. WJ7-1.</title>
        <authorList>
            <person name="Im W.-T."/>
        </authorList>
    </citation>
    <scope>NUCLEOTIDE SEQUENCE [LARGE SCALE GENOMIC DNA]</scope>
    <source>
        <strain evidence="5 6">WJ7-1</strain>
    </source>
</reference>
<dbReference type="Proteomes" id="UP000320216">
    <property type="component" value="Chromosome"/>
</dbReference>
<dbReference type="RefSeq" id="WP_146317961.1">
    <property type="nucleotide sequence ID" value="NZ_CP042305.1"/>
</dbReference>
<dbReference type="Pfam" id="PF00300">
    <property type="entry name" value="His_Phos_1"/>
    <property type="match status" value="1"/>
</dbReference>
<dbReference type="PANTHER" id="PTHR46517">
    <property type="entry name" value="FRUCTOSE-2,6-BISPHOSPHATASE TIGAR"/>
    <property type="match status" value="1"/>
</dbReference>
<evidence type="ECO:0000256" key="3">
    <source>
        <dbReference type="PIRSR" id="PIRSR613078-2"/>
    </source>
</evidence>
<dbReference type="InterPro" id="IPR029033">
    <property type="entry name" value="His_PPase_superfam"/>
</dbReference>
<dbReference type="KEGG" id="huw:FPZ11_02075"/>
<accession>A0A5B8M233</accession>
<name>A0A5B8M233_9MICO</name>
<proteinExistence type="predicted"/>
<dbReference type="Gene3D" id="3.40.50.1240">
    <property type="entry name" value="Phosphoglycerate mutase-like"/>
    <property type="match status" value="1"/>
</dbReference>
<dbReference type="GO" id="GO:0045820">
    <property type="term" value="P:negative regulation of glycolytic process"/>
    <property type="evidence" value="ECO:0007669"/>
    <property type="project" value="TreeGrafter"/>
</dbReference>
<evidence type="ECO:0000313" key="5">
    <source>
        <dbReference type="EMBL" id="QDZ13740.1"/>
    </source>
</evidence>
<dbReference type="InterPro" id="IPR051695">
    <property type="entry name" value="Phosphoglycerate_Mutase"/>
</dbReference>
<dbReference type="CDD" id="cd07067">
    <property type="entry name" value="HP_PGM_like"/>
    <property type="match status" value="1"/>
</dbReference>
<dbReference type="InterPro" id="IPR013078">
    <property type="entry name" value="His_Pase_superF_clade-1"/>
</dbReference>
<dbReference type="PANTHER" id="PTHR46517:SF1">
    <property type="entry name" value="FRUCTOSE-2,6-BISPHOSPHATASE TIGAR"/>
    <property type="match status" value="1"/>
</dbReference>
<evidence type="ECO:0000313" key="6">
    <source>
        <dbReference type="Proteomes" id="UP000320216"/>
    </source>
</evidence>
<evidence type="ECO:0000256" key="1">
    <source>
        <dbReference type="ARBA" id="ARBA00022801"/>
    </source>
</evidence>
<feature type="binding site" evidence="3">
    <location>
        <begin position="9"/>
        <end position="16"/>
    </location>
    <ligand>
        <name>substrate</name>
    </ligand>
</feature>